<accession>A0A382ZTR8</accession>
<sequence>MDINYIELVGWIGFLFIICGYYLNAKKYPYCFYIWGMGNILFILYAVLINSNP</sequence>
<gene>
    <name evidence="2" type="ORF">METZ01_LOCUS451726</name>
</gene>
<organism evidence="2">
    <name type="scientific">marine metagenome</name>
    <dbReference type="NCBI Taxonomy" id="408172"/>
    <lineage>
        <taxon>unclassified sequences</taxon>
        <taxon>metagenomes</taxon>
        <taxon>ecological metagenomes</taxon>
    </lineage>
</organism>
<evidence type="ECO:0000313" key="2">
    <source>
        <dbReference type="EMBL" id="SVD98872.1"/>
    </source>
</evidence>
<proteinExistence type="predicted"/>
<dbReference type="AlphaFoldDB" id="A0A382ZTR8"/>
<feature type="transmembrane region" description="Helical" evidence="1">
    <location>
        <begin position="6"/>
        <end position="23"/>
    </location>
</feature>
<dbReference type="EMBL" id="UINC01186590">
    <property type="protein sequence ID" value="SVD98872.1"/>
    <property type="molecule type" value="Genomic_DNA"/>
</dbReference>
<feature type="transmembrane region" description="Helical" evidence="1">
    <location>
        <begin position="30"/>
        <end position="49"/>
    </location>
</feature>
<feature type="non-terminal residue" evidence="2">
    <location>
        <position position="53"/>
    </location>
</feature>
<keyword evidence="1" id="KW-1133">Transmembrane helix</keyword>
<keyword evidence="1" id="KW-0812">Transmembrane</keyword>
<evidence type="ECO:0000256" key="1">
    <source>
        <dbReference type="SAM" id="Phobius"/>
    </source>
</evidence>
<keyword evidence="1" id="KW-0472">Membrane</keyword>
<name>A0A382ZTR8_9ZZZZ</name>
<reference evidence="2" key="1">
    <citation type="submission" date="2018-05" db="EMBL/GenBank/DDBJ databases">
        <authorList>
            <person name="Lanie J.A."/>
            <person name="Ng W.-L."/>
            <person name="Kazmierczak K.M."/>
            <person name="Andrzejewski T.M."/>
            <person name="Davidsen T.M."/>
            <person name="Wayne K.J."/>
            <person name="Tettelin H."/>
            <person name="Glass J.I."/>
            <person name="Rusch D."/>
            <person name="Podicherti R."/>
            <person name="Tsui H.-C.T."/>
            <person name="Winkler M.E."/>
        </authorList>
    </citation>
    <scope>NUCLEOTIDE SEQUENCE</scope>
</reference>
<protein>
    <submittedName>
        <fullName evidence="2">Uncharacterized protein</fullName>
    </submittedName>
</protein>